<comment type="caution">
    <text evidence="1">The sequence shown here is derived from an EMBL/GenBank/DDBJ whole genome shotgun (WGS) entry which is preliminary data.</text>
</comment>
<gene>
    <name evidence="1" type="ORF">BLNAU_19519</name>
</gene>
<protein>
    <submittedName>
        <fullName evidence="1">Uncharacterized protein</fullName>
    </submittedName>
</protein>
<dbReference type="Proteomes" id="UP001281761">
    <property type="component" value="Unassembled WGS sequence"/>
</dbReference>
<evidence type="ECO:0000313" key="1">
    <source>
        <dbReference type="EMBL" id="KAK2945562.1"/>
    </source>
</evidence>
<name>A0ABQ9X1J4_9EUKA</name>
<proteinExistence type="predicted"/>
<keyword evidence="2" id="KW-1185">Reference proteome</keyword>
<accession>A0ABQ9X1J4</accession>
<dbReference type="EMBL" id="JARBJD010000255">
    <property type="protein sequence ID" value="KAK2945562.1"/>
    <property type="molecule type" value="Genomic_DNA"/>
</dbReference>
<sequence>MEKIRVTPSFGASNISNLQSRPSKLNTIITGTNNSIVFVTITSMLKIVKRISFRFHRGSTLPMIQSKYRLSSTPFPISQQGMPHLSPPIVLFSKSFGLIPPKQSNTGALSSLNFDRYSTIPPSQTPCLDSVRSHRLTPHSETCPTSLPNQHADYTPPVYTLTYRTGTNQKSDKETSLKSQDLDQQNPIDVAKIDEQEAMIIAMNAGHTDHIMHHNVPTTIGSHAVAQKDFFDTMDSLNNSGRARANVKSKMGVRCGEELVEVPVNVNDTLYNRLHKGGKPLDTPSFSE</sequence>
<reference evidence="1 2" key="1">
    <citation type="journal article" date="2022" name="bioRxiv">
        <title>Genomics of Preaxostyla Flagellates Illuminates Evolutionary Transitions and the Path Towards Mitochondrial Loss.</title>
        <authorList>
            <person name="Novak L.V.F."/>
            <person name="Treitli S.C."/>
            <person name="Pyrih J."/>
            <person name="Halakuc P."/>
            <person name="Pipaliya S.V."/>
            <person name="Vacek V."/>
            <person name="Brzon O."/>
            <person name="Soukal P."/>
            <person name="Eme L."/>
            <person name="Dacks J.B."/>
            <person name="Karnkowska A."/>
            <person name="Elias M."/>
            <person name="Hampl V."/>
        </authorList>
    </citation>
    <scope>NUCLEOTIDE SEQUENCE [LARGE SCALE GENOMIC DNA]</scope>
    <source>
        <strain evidence="1">NAU3</strain>
        <tissue evidence="1">Gut</tissue>
    </source>
</reference>
<organism evidence="1 2">
    <name type="scientific">Blattamonas nauphoetae</name>
    <dbReference type="NCBI Taxonomy" id="2049346"/>
    <lineage>
        <taxon>Eukaryota</taxon>
        <taxon>Metamonada</taxon>
        <taxon>Preaxostyla</taxon>
        <taxon>Oxymonadida</taxon>
        <taxon>Blattamonas</taxon>
    </lineage>
</organism>
<evidence type="ECO:0000313" key="2">
    <source>
        <dbReference type="Proteomes" id="UP001281761"/>
    </source>
</evidence>